<dbReference type="SUPFAM" id="SSF55729">
    <property type="entry name" value="Acyl-CoA N-acyltransferases (Nat)"/>
    <property type="match status" value="2"/>
</dbReference>
<dbReference type="PANTHER" id="PTHR43877">
    <property type="entry name" value="AMINOALKYLPHOSPHONATE N-ACETYLTRANSFERASE-RELATED-RELATED"/>
    <property type="match status" value="1"/>
</dbReference>
<name>A0A927G978_9MICO</name>
<accession>A0A927G978</accession>
<dbReference type="InterPro" id="IPR050832">
    <property type="entry name" value="Bact_Acetyltransf"/>
</dbReference>
<feature type="domain" description="N-acetyltransferase" evidence="3">
    <location>
        <begin position="184"/>
        <end position="346"/>
    </location>
</feature>
<evidence type="ECO:0000259" key="3">
    <source>
        <dbReference type="PROSITE" id="PS51186"/>
    </source>
</evidence>
<dbReference type="Pfam" id="PF00583">
    <property type="entry name" value="Acetyltransf_1"/>
    <property type="match status" value="2"/>
</dbReference>
<protein>
    <submittedName>
        <fullName evidence="4">GNAT family N-acetyltransferase</fullName>
    </submittedName>
</protein>
<gene>
    <name evidence="4" type="ORF">IF651_06865</name>
</gene>
<evidence type="ECO:0000313" key="4">
    <source>
        <dbReference type="EMBL" id="MBD8078777.1"/>
    </source>
</evidence>
<comment type="caution">
    <text evidence="4">The sequence shown here is derived from an EMBL/GenBank/DDBJ whole genome shotgun (WGS) entry which is preliminary data.</text>
</comment>
<evidence type="ECO:0000256" key="1">
    <source>
        <dbReference type="ARBA" id="ARBA00022679"/>
    </source>
</evidence>
<dbReference type="Proteomes" id="UP000610846">
    <property type="component" value="Unassembled WGS sequence"/>
</dbReference>
<dbReference type="CDD" id="cd04301">
    <property type="entry name" value="NAT_SF"/>
    <property type="match status" value="1"/>
</dbReference>
<dbReference type="InterPro" id="IPR016181">
    <property type="entry name" value="Acyl_CoA_acyltransferase"/>
</dbReference>
<feature type="domain" description="N-acetyltransferase" evidence="3">
    <location>
        <begin position="1"/>
        <end position="157"/>
    </location>
</feature>
<dbReference type="AlphaFoldDB" id="A0A927G978"/>
<keyword evidence="2" id="KW-0012">Acyltransferase</keyword>
<dbReference type="EMBL" id="JACYHB010000004">
    <property type="protein sequence ID" value="MBD8078777.1"/>
    <property type="molecule type" value="Genomic_DNA"/>
</dbReference>
<keyword evidence="5" id="KW-1185">Reference proteome</keyword>
<evidence type="ECO:0000256" key="2">
    <source>
        <dbReference type="ARBA" id="ARBA00023315"/>
    </source>
</evidence>
<reference evidence="4" key="2">
    <citation type="submission" date="2020-09" db="EMBL/GenBank/DDBJ databases">
        <authorList>
            <person name="Yu Y."/>
        </authorList>
    </citation>
    <scope>NUCLEOTIDE SEQUENCE</scope>
    <source>
        <strain evidence="4">KCTC 49039</strain>
    </source>
</reference>
<dbReference type="PANTHER" id="PTHR43877:SF2">
    <property type="entry name" value="AMINOALKYLPHOSPHONATE N-ACETYLTRANSFERASE-RELATED"/>
    <property type="match status" value="1"/>
</dbReference>
<dbReference type="GO" id="GO:0016747">
    <property type="term" value="F:acyltransferase activity, transferring groups other than amino-acyl groups"/>
    <property type="evidence" value="ECO:0007669"/>
    <property type="project" value="InterPro"/>
</dbReference>
<evidence type="ECO:0000313" key="5">
    <source>
        <dbReference type="Proteomes" id="UP000610846"/>
    </source>
</evidence>
<dbReference type="InterPro" id="IPR000182">
    <property type="entry name" value="GNAT_dom"/>
</dbReference>
<dbReference type="PROSITE" id="PS51186">
    <property type="entry name" value="GNAT"/>
    <property type="match status" value="2"/>
</dbReference>
<dbReference type="Gene3D" id="3.40.630.30">
    <property type="match status" value="2"/>
</dbReference>
<proteinExistence type="predicted"/>
<sequence>MVAGDHPEAVALFARQQAELTERYGEPDDGDFDPAGLLGVVVLHAGDVPVACVALRDVSGAPDGRGGVHPLATGEAKRLFVAPEHRGHGYARAVMRAVHDQAASVGLGRLVLETGTLQPESIDLYLSLGYLPIERYGHYADQPESRCFALDLARLGADGAAAAVRRSDTRGVGSAVGLGAGRDVEVRPSTWDDPDAARLRREMHESSSAVLYPEVFGALDAAGYAALDARLGADVVASFLAVAADGEAVGCAFLRRPDAGAPEGSLEVKKVFVRESARGAGAARALMAAAEDAARRLGASTAVLETGIRQPAAITLYRSLGYRVVLPFPPFDGPNPIALCFGKPLEPRRPGR</sequence>
<reference evidence="4" key="1">
    <citation type="journal article" date="2018" name="Curr. Microbiol.">
        <title>Cellulosimicrobium arenosum sp. nov., Isolated from Marine Sediment Sand.</title>
        <authorList>
            <person name="Oh M."/>
            <person name="Kim J.H."/>
            <person name="Yoon J.H."/>
            <person name="Schumann P."/>
            <person name="Kim W."/>
        </authorList>
    </citation>
    <scope>NUCLEOTIDE SEQUENCE</scope>
    <source>
        <strain evidence="4">KCTC 49039</strain>
    </source>
</reference>
<keyword evidence="1" id="KW-0808">Transferase</keyword>
<organism evidence="4 5">
    <name type="scientific">Cellulosimicrobium arenosum</name>
    <dbReference type="NCBI Taxonomy" id="2708133"/>
    <lineage>
        <taxon>Bacteria</taxon>
        <taxon>Bacillati</taxon>
        <taxon>Actinomycetota</taxon>
        <taxon>Actinomycetes</taxon>
        <taxon>Micrococcales</taxon>
        <taxon>Promicromonosporaceae</taxon>
        <taxon>Cellulosimicrobium</taxon>
    </lineage>
</organism>